<reference evidence="13" key="2">
    <citation type="submission" date="2020-08" db="EMBL/GenBank/DDBJ databases">
        <title>Plant Genome Project.</title>
        <authorList>
            <person name="Zhang R.-G."/>
        </authorList>
    </citation>
    <scope>NUCLEOTIDE SEQUENCE</scope>
    <source>
        <strain evidence="13">Huo1</strain>
        <tissue evidence="13">Leaf</tissue>
    </source>
</reference>
<dbReference type="GO" id="GO:0046872">
    <property type="term" value="F:metal ion binding"/>
    <property type="evidence" value="ECO:0007669"/>
    <property type="project" value="UniProtKB-KW"/>
</dbReference>
<feature type="region of interest" description="Disordered" evidence="10">
    <location>
        <begin position="469"/>
        <end position="526"/>
    </location>
</feature>
<comment type="subcellular location">
    <subcellularLocation>
        <location evidence="1">Nucleus</location>
    </subcellularLocation>
</comment>
<gene>
    <name evidence="13" type="ORF">SASPL_134219</name>
</gene>
<feature type="compositionally biased region" description="Basic residues" evidence="10">
    <location>
        <begin position="295"/>
        <end position="307"/>
    </location>
</feature>
<dbReference type="Gene3D" id="3.90.180.10">
    <property type="entry name" value="Medium-chain alcohol dehydrogenases, catalytic domain"/>
    <property type="match status" value="1"/>
</dbReference>
<evidence type="ECO:0000256" key="8">
    <source>
        <dbReference type="ARBA" id="ARBA00023163"/>
    </source>
</evidence>
<evidence type="ECO:0000259" key="11">
    <source>
        <dbReference type="PROSITE" id="PS50090"/>
    </source>
</evidence>
<dbReference type="Gene3D" id="1.10.10.60">
    <property type="entry name" value="Homeodomain-like"/>
    <property type="match status" value="2"/>
</dbReference>
<keyword evidence="5" id="KW-0560">Oxidoreductase</keyword>
<feature type="compositionally biased region" description="Basic and acidic residues" evidence="10">
    <location>
        <begin position="363"/>
        <end position="372"/>
    </location>
</feature>
<dbReference type="PROSITE" id="PS51294">
    <property type="entry name" value="HTH_MYB"/>
    <property type="match status" value="2"/>
</dbReference>
<dbReference type="FunFam" id="1.10.10.60:FF:000060">
    <property type="entry name" value="MYB transcription factor"/>
    <property type="match status" value="1"/>
</dbReference>
<dbReference type="SUPFAM" id="SSF46689">
    <property type="entry name" value="Homeodomain-like"/>
    <property type="match status" value="1"/>
</dbReference>
<dbReference type="GO" id="GO:0016616">
    <property type="term" value="F:oxidoreductase activity, acting on the CH-OH group of donors, NAD or NADP as acceptor"/>
    <property type="evidence" value="ECO:0007669"/>
    <property type="project" value="InterPro"/>
</dbReference>
<evidence type="ECO:0000256" key="10">
    <source>
        <dbReference type="SAM" id="MobiDB-lite"/>
    </source>
</evidence>
<keyword evidence="2" id="KW-0479">Metal-binding</keyword>
<dbReference type="GO" id="GO:0003677">
    <property type="term" value="F:DNA binding"/>
    <property type="evidence" value="ECO:0007669"/>
    <property type="project" value="UniProtKB-KW"/>
</dbReference>
<dbReference type="InterPro" id="IPR011032">
    <property type="entry name" value="GroES-like_sf"/>
</dbReference>
<dbReference type="Gene3D" id="3.40.50.720">
    <property type="entry name" value="NAD(P)-binding Rossmann-like Domain"/>
    <property type="match status" value="1"/>
</dbReference>
<protein>
    <recommendedName>
        <fullName evidence="15">Cinnamyl-alcohol dehydrogenase</fullName>
    </recommendedName>
</protein>
<evidence type="ECO:0008006" key="15">
    <source>
        <dbReference type="Google" id="ProtNLM"/>
    </source>
</evidence>
<dbReference type="AlphaFoldDB" id="A0A8X8X4H2"/>
<evidence type="ECO:0000256" key="9">
    <source>
        <dbReference type="ARBA" id="ARBA00023242"/>
    </source>
</evidence>
<feature type="compositionally biased region" description="Low complexity" evidence="10">
    <location>
        <begin position="505"/>
        <end position="520"/>
    </location>
</feature>
<feature type="region of interest" description="Disordered" evidence="10">
    <location>
        <begin position="285"/>
        <end position="377"/>
    </location>
</feature>
<evidence type="ECO:0000256" key="4">
    <source>
        <dbReference type="ARBA" id="ARBA00022833"/>
    </source>
</evidence>
<dbReference type="InterPro" id="IPR013154">
    <property type="entry name" value="ADH-like_N"/>
</dbReference>
<keyword evidence="7" id="KW-0238">DNA-binding</keyword>
<feature type="region of interest" description="Disordered" evidence="10">
    <location>
        <begin position="224"/>
        <end position="245"/>
    </location>
</feature>
<proteinExistence type="predicted"/>
<feature type="compositionally biased region" description="Basic and acidic residues" evidence="10">
    <location>
        <begin position="478"/>
        <end position="491"/>
    </location>
</feature>
<feature type="domain" description="HTH myb-type" evidence="12">
    <location>
        <begin position="424"/>
        <end position="473"/>
    </location>
</feature>
<dbReference type="SMART" id="SM00717">
    <property type="entry name" value="SANT"/>
    <property type="match status" value="2"/>
</dbReference>
<dbReference type="CDD" id="cd00167">
    <property type="entry name" value="SANT"/>
    <property type="match status" value="2"/>
</dbReference>
<keyword evidence="14" id="KW-1185">Reference proteome</keyword>
<accession>A0A8X8X4H2</accession>
<comment type="caution">
    <text evidence="13">The sequence shown here is derived from an EMBL/GenBank/DDBJ whole genome shotgun (WGS) entry which is preliminary data.</text>
</comment>
<sequence>MGSLEAERNTVGWAARDPSGILSPYTYTLRNTGPGDVYLKVMCCGICHTDIHQIKNDLGMSNYPMVPGCKVVTNLKTTSPLLLHSHEVVGEVVEVGSDVTKFRAGDVVGVGCIVGCCGSCRPCKADIEQYCNKKIWSYNDVYTDGKPTQGGFANAMVVDQKFVVKIPDGMAPEQAAPLLCAGVTVYSPLNHFGLKQSGLRGGILGLGGVGHMGVKIAKAMGHHVTNERSLQSTNKKPPSKKQCRHNSPPLFDCDCFHTSFWSCWDSSPNRELIHQAIEAFEDHLNSNDSLNNSPKTKHKDKLVRRNKPLISSLPENQEIPISSVAPPPDAEADGDELAPGVSGKKEMEDDCVAEPAATPRTHKWSDAGDRIKGPWSPEDDARLRELVQQHGPRNWSLISKSIPGRSGKSCRLRWCNQLSPVVAHRPFTPEEDAIILRAHAEIGNKWATIARQLNGRTDNAIKNHWNSTLKRKFSGGGGEERRSQVLRRDGSGDVSTAMAKLSNPIDGSRSRSGSGSGSSRSDSDISDSGYKLTEFSFPVATNAAAVAAPLEDCDSEFTALSLRLPGVSSADAAVDKEALISKIPIKMKSETLNPELIAVMQEMIKAEVRNYIAGDREIMRLR</sequence>
<keyword evidence="6" id="KW-0805">Transcription regulation</keyword>
<keyword evidence="3" id="KW-0677">Repeat</keyword>
<dbReference type="Pfam" id="PF08240">
    <property type="entry name" value="ADH_N"/>
    <property type="match status" value="1"/>
</dbReference>
<dbReference type="GO" id="GO:0005634">
    <property type="term" value="C:nucleus"/>
    <property type="evidence" value="ECO:0007669"/>
    <property type="project" value="UniProtKB-SubCell"/>
</dbReference>
<evidence type="ECO:0000313" key="13">
    <source>
        <dbReference type="EMBL" id="KAG6406613.1"/>
    </source>
</evidence>
<feature type="domain" description="Myb-like" evidence="11">
    <location>
        <begin position="419"/>
        <end position="469"/>
    </location>
</feature>
<evidence type="ECO:0000256" key="3">
    <source>
        <dbReference type="ARBA" id="ARBA00022737"/>
    </source>
</evidence>
<dbReference type="Proteomes" id="UP000298416">
    <property type="component" value="Unassembled WGS sequence"/>
</dbReference>
<evidence type="ECO:0000256" key="6">
    <source>
        <dbReference type="ARBA" id="ARBA00023015"/>
    </source>
</evidence>
<reference evidence="13" key="1">
    <citation type="submission" date="2018-01" db="EMBL/GenBank/DDBJ databases">
        <authorList>
            <person name="Mao J.F."/>
        </authorList>
    </citation>
    <scope>NUCLEOTIDE SEQUENCE</scope>
    <source>
        <strain evidence="13">Huo1</strain>
        <tissue evidence="13">Leaf</tissue>
    </source>
</reference>
<evidence type="ECO:0000313" key="14">
    <source>
        <dbReference type="Proteomes" id="UP000298416"/>
    </source>
</evidence>
<evidence type="ECO:0000256" key="5">
    <source>
        <dbReference type="ARBA" id="ARBA00023002"/>
    </source>
</evidence>
<name>A0A8X8X4H2_SALSN</name>
<dbReference type="InterPro" id="IPR009057">
    <property type="entry name" value="Homeodomain-like_sf"/>
</dbReference>
<dbReference type="InterPro" id="IPR017930">
    <property type="entry name" value="Myb_dom"/>
</dbReference>
<evidence type="ECO:0000256" key="7">
    <source>
        <dbReference type="ARBA" id="ARBA00023125"/>
    </source>
</evidence>
<dbReference type="PROSITE" id="PS50090">
    <property type="entry name" value="MYB_LIKE"/>
    <property type="match status" value="2"/>
</dbReference>
<dbReference type="EMBL" id="PNBA02000012">
    <property type="protein sequence ID" value="KAG6406613.1"/>
    <property type="molecule type" value="Genomic_DNA"/>
</dbReference>
<feature type="domain" description="Myb-like" evidence="11">
    <location>
        <begin position="367"/>
        <end position="418"/>
    </location>
</feature>
<dbReference type="SUPFAM" id="SSF50129">
    <property type="entry name" value="GroES-like"/>
    <property type="match status" value="1"/>
</dbReference>
<evidence type="ECO:0000256" key="1">
    <source>
        <dbReference type="ARBA" id="ARBA00004123"/>
    </source>
</evidence>
<feature type="compositionally biased region" description="Polar residues" evidence="10">
    <location>
        <begin position="227"/>
        <end position="236"/>
    </location>
</feature>
<keyword evidence="8" id="KW-0804">Transcription</keyword>
<dbReference type="Pfam" id="PF00249">
    <property type="entry name" value="Myb_DNA-binding"/>
    <property type="match status" value="2"/>
</dbReference>
<keyword evidence="9" id="KW-0539">Nucleus</keyword>
<feature type="domain" description="HTH myb-type" evidence="12">
    <location>
        <begin position="369"/>
        <end position="422"/>
    </location>
</feature>
<keyword evidence="4" id="KW-0862">Zinc</keyword>
<evidence type="ECO:0000256" key="2">
    <source>
        <dbReference type="ARBA" id="ARBA00022723"/>
    </source>
</evidence>
<dbReference type="InterPro" id="IPR047109">
    <property type="entry name" value="CAD-like"/>
</dbReference>
<evidence type="ECO:0000259" key="12">
    <source>
        <dbReference type="PROSITE" id="PS51294"/>
    </source>
</evidence>
<dbReference type="PANTHER" id="PTHR42683">
    <property type="entry name" value="ALDEHYDE REDUCTASE"/>
    <property type="match status" value="1"/>
</dbReference>
<organism evidence="13">
    <name type="scientific">Salvia splendens</name>
    <name type="common">Scarlet sage</name>
    <dbReference type="NCBI Taxonomy" id="180675"/>
    <lineage>
        <taxon>Eukaryota</taxon>
        <taxon>Viridiplantae</taxon>
        <taxon>Streptophyta</taxon>
        <taxon>Embryophyta</taxon>
        <taxon>Tracheophyta</taxon>
        <taxon>Spermatophyta</taxon>
        <taxon>Magnoliopsida</taxon>
        <taxon>eudicotyledons</taxon>
        <taxon>Gunneridae</taxon>
        <taxon>Pentapetalae</taxon>
        <taxon>asterids</taxon>
        <taxon>lamiids</taxon>
        <taxon>Lamiales</taxon>
        <taxon>Lamiaceae</taxon>
        <taxon>Nepetoideae</taxon>
        <taxon>Mentheae</taxon>
        <taxon>Salviinae</taxon>
        <taxon>Salvia</taxon>
        <taxon>Salvia subgen. Calosphace</taxon>
        <taxon>core Calosphace</taxon>
    </lineage>
</organism>
<dbReference type="InterPro" id="IPR001005">
    <property type="entry name" value="SANT/Myb"/>
</dbReference>